<dbReference type="InterPro" id="IPR039602">
    <property type="entry name" value="Rxt2"/>
</dbReference>
<evidence type="ECO:0000259" key="2">
    <source>
        <dbReference type="Pfam" id="PF08595"/>
    </source>
</evidence>
<keyword evidence="4" id="KW-1185">Reference proteome</keyword>
<accession>A0A7U2I356</accession>
<evidence type="ECO:0000313" key="4">
    <source>
        <dbReference type="Proteomes" id="UP000663193"/>
    </source>
</evidence>
<name>A0A7U2I356_PHANO</name>
<dbReference type="OrthoDB" id="441210at2759"/>
<feature type="domain" description="Transcriptional regulatory protein RXT2 N-terminal" evidence="2">
    <location>
        <begin position="41"/>
        <end position="174"/>
    </location>
</feature>
<dbReference type="PANTHER" id="PTHR28232">
    <property type="entry name" value="TRANSCRIPTIONAL REGULATORY PROTEIN RXT2"/>
    <property type="match status" value="1"/>
</dbReference>
<evidence type="ECO:0000256" key="1">
    <source>
        <dbReference type="SAM" id="MobiDB-lite"/>
    </source>
</evidence>
<gene>
    <name evidence="3" type="ORF">JI435_070010</name>
</gene>
<dbReference type="OMA" id="EDVFEWC"/>
<evidence type="ECO:0000313" key="3">
    <source>
        <dbReference type="EMBL" id="QRD00095.1"/>
    </source>
</evidence>
<organism evidence="3 4">
    <name type="scientific">Phaeosphaeria nodorum (strain SN15 / ATCC MYA-4574 / FGSC 10173)</name>
    <name type="common">Glume blotch fungus</name>
    <name type="synonym">Parastagonospora nodorum</name>
    <dbReference type="NCBI Taxonomy" id="321614"/>
    <lineage>
        <taxon>Eukaryota</taxon>
        <taxon>Fungi</taxon>
        <taxon>Dikarya</taxon>
        <taxon>Ascomycota</taxon>
        <taxon>Pezizomycotina</taxon>
        <taxon>Dothideomycetes</taxon>
        <taxon>Pleosporomycetidae</taxon>
        <taxon>Pleosporales</taxon>
        <taxon>Pleosporineae</taxon>
        <taxon>Phaeosphaeriaceae</taxon>
        <taxon>Parastagonospora</taxon>
    </lineage>
</organism>
<feature type="compositionally biased region" description="Low complexity" evidence="1">
    <location>
        <begin position="195"/>
        <end position="207"/>
    </location>
</feature>
<protein>
    <recommendedName>
        <fullName evidence="2">Transcriptional regulatory protein RXT2 N-terminal domain-containing protein</fullName>
    </recommendedName>
</protein>
<feature type="compositionally biased region" description="Polar residues" evidence="1">
    <location>
        <begin position="234"/>
        <end position="259"/>
    </location>
</feature>
<feature type="compositionally biased region" description="Acidic residues" evidence="1">
    <location>
        <begin position="86"/>
        <end position="95"/>
    </location>
</feature>
<feature type="region of interest" description="Disordered" evidence="1">
    <location>
        <begin position="405"/>
        <end position="435"/>
    </location>
</feature>
<reference evidence="4" key="1">
    <citation type="journal article" date="2021" name="BMC Genomics">
        <title>Chromosome-level genome assembly and manually-curated proteome of model necrotroph Parastagonospora nodorum Sn15 reveals a genome-wide trove of candidate effector homologs, and redundancy of virulence-related functions within an accessory chromosome.</title>
        <authorList>
            <person name="Bertazzoni S."/>
            <person name="Jones D.A.B."/>
            <person name="Phan H.T."/>
            <person name="Tan K.-C."/>
            <person name="Hane J.K."/>
        </authorList>
    </citation>
    <scope>NUCLEOTIDE SEQUENCE [LARGE SCALE GENOMIC DNA]</scope>
    <source>
        <strain evidence="4">SN15 / ATCC MYA-4574 / FGSC 10173)</strain>
    </source>
</reference>
<feature type="region of interest" description="Disordered" evidence="1">
    <location>
        <begin position="193"/>
        <end position="311"/>
    </location>
</feature>
<sequence>MASQQQQIIDTIFSMKRKLLRKDDTDTDEGDPFSSANKQDLKRKVQYARGSDSDFLSDPRRYKKRIEHAGYKRDILQRNPPRFDPDGDIVEPDDEYEDEDDLEAVEENPYADTHIEHLLAPLTSAADLPTHPALSLAYTSKHLTDLANETGALSRKEHVTIARAKTLFVKLVGDASFAPVALAGMSPAPFHNTWTNGTAQQGNGAAARGEDETQDAAASATDVDMEDVGEMNGVQRNGTNGEGHSSGLNGTEPATNGASLVNGETAAEGEDAPDDTSDTASQQTAHRMTTRARAHAPSTPSPPQSPANGANAIHPLFAFSTDSIPDRDLGLPPNEAEETRMLLMAYVQKQEEVARTTADLYRGLLQADRMRQDVFKWSKAEAHVGEMSDGEDWYDNEEWNLDHDLLKGRDEEEDDTAVAGKKSTRQRRKPDKEDR</sequence>
<proteinExistence type="predicted"/>
<feature type="compositionally biased region" description="Acidic residues" evidence="1">
    <location>
        <begin position="267"/>
        <end position="277"/>
    </location>
</feature>
<dbReference type="PANTHER" id="PTHR28232:SF1">
    <property type="entry name" value="TRANSCRIPTIONAL REGULATORY PROTEIN RXT2"/>
    <property type="match status" value="1"/>
</dbReference>
<feature type="compositionally biased region" description="Basic and acidic residues" evidence="1">
    <location>
        <begin position="67"/>
        <end position="85"/>
    </location>
</feature>
<feature type="region of interest" description="Disordered" evidence="1">
    <location>
        <begin position="21"/>
        <end position="95"/>
    </location>
</feature>
<dbReference type="Proteomes" id="UP000663193">
    <property type="component" value="Chromosome 10"/>
</dbReference>
<dbReference type="AlphaFoldDB" id="A0A7U2I356"/>
<dbReference type="EMBL" id="CP069032">
    <property type="protein sequence ID" value="QRD00095.1"/>
    <property type="molecule type" value="Genomic_DNA"/>
</dbReference>
<dbReference type="Pfam" id="PF08595">
    <property type="entry name" value="RXT2_N"/>
    <property type="match status" value="1"/>
</dbReference>
<dbReference type="VEuPathDB" id="FungiDB:JI435_070010"/>
<dbReference type="InterPro" id="IPR013904">
    <property type="entry name" value="RXT2_N"/>
</dbReference>